<dbReference type="EMBL" id="OX459119">
    <property type="protein sequence ID" value="CAI9094924.1"/>
    <property type="molecule type" value="Genomic_DNA"/>
</dbReference>
<name>A0AAV1CGT9_OLDCO</name>
<feature type="region of interest" description="Disordered" evidence="1">
    <location>
        <begin position="78"/>
        <end position="118"/>
    </location>
</feature>
<proteinExistence type="predicted"/>
<organism evidence="2 3">
    <name type="scientific">Oldenlandia corymbosa var. corymbosa</name>
    <dbReference type="NCBI Taxonomy" id="529605"/>
    <lineage>
        <taxon>Eukaryota</taxon>
        <taxon>Viridiplantae</taxon>
        <taxon>Streptophyta</taxon>
        <taxon>Embryophyta</taxon>
        <taxon>Tracheophyta</taxon>
        <taxon>Spermatophyta</taxon>
        <taxon>Magnoliopsida</taxon>
        <taxon>eudicotyledons</taxon>
        <taxon>Gunneridae</taxon>
        <taxon>Pentapetalae</taxon>
        <taxon>asterids</taxon>
        <taxon>lamiids</taxon>
        <taxon>Gentianales</taxon>
        <taxon>Rubiaceae</taxon>
        <taxon>Rubioideae</taxon>
        <taxon>Spermacoceae</taxon>
        <taxon>Hedyotis-Oldenlandia complex</taxon>
        <taxon>Oldenlandia</taxon>
    </lineage>
</organism>
<keyword evidence="3" id="KW-1185">Reference proteome</keyword>
<gene>
    <name evidence="2" type="ORF">OLC1_LOCUS6000</name>
</gene>
<feature type="compositionally biased region" description="Polar residues" evidence="1">
    <location>
        <begin position="32"/>
        <end position="45"/>
    </location>
</feature>
<dbReference type="Proteomes" id="UP001161247">
    <property type="component" value="Chromosome 2"/>
</dbReference>
<sequence>MQVGPDYGPKGDEPKGKGKLVGKNNKAIPSEAQCSSPKSGPTSQGRLAINKELNKNKEGFNVGPLRVAQVTLDETYDGNSLGDIGGQSSMELEAGGDELEDRGRRERPPVGEIRIQDD</sequence>
<accession>A0AAV1CGT9</accession>
<feature type="region of interest" description="Disordered" evidence="1">
    <location>
        <begin position="1"/>
        <end position="46"/>
    </location>
</feature>
<feature type="compositionally biased region" description="Basic and acidic residues" evidence="1">
    <location>
        <begin position="101"/>
        <end position="118"/>
    </location>
</feature>
<evidence type="ECO:0000313" key="2">
    <source>
        <dbReference type="EMBL" id="CAI9094924.1"/>
    </source>
</evidence>
<evidence type="ECO:0000256" key="1">
    <source>
        <dbReference type="SAM" id="MobiDB-lite"/>
    </source>
</evidence>
<protein>
    <submittedName>
        <fullName evidence="2">OLC1v1030755C1</fullName>
    </submittedName>
</protein>
<reference evidence="2" key="1">
    <citation type="submission" date="2023-03" db="EMBL/GenBank/DDBJ databases">
        <authorList>
            <person name="Julca I."/>
        </authorList>
    </citation>
    <scope>NUCLEOTIDE SEQUENCE</scope>
</reference>
<evidence type="ECO:0000313" key="3">
    <source>
        <dbReference type="Proteomes" id="UP001161247"/>
    </source>
</evidence>
<dbReference type="AlphaFoldDB" id="A0AAV1CGT9"/>